<sequence>MRGPKSAATREAMELHSLGPRRAIFSAWICGGRSPLPGSTSEASSERCLPPPPRNSKGNDVGSMILLVEVEIRPEAQLKIDGSG</sequence>
<organism evidence="2 3">
    <name type="scientific">Miscanthus lutarioriparius</name>
    <dbReference type="NCBI Taxonomy" id="422564"/>
    <lineage>
        <taxon>Eukaryota</taxon>
        <taxon>Viridiplantae</taxon>
        <taxon>Streptophyta</taxon>
        <taxon>Embryophyta</taxon>
        <taxon>Tracheophyta</taxon>
        <taxon>Spermatophyta</taxon>
        <taxon>Magnoliopsida</taxon>
        <taxon>Liliopsida</taxon>
        <taxon>Poales</taxon>
        <taxon>Poaceae</taxon>
        <taxon>PACMAD clade</taxon>
        <taxon>Panicoideae</taxon>
        <taxon>Andropogonodae</taxon>
        <taxon>Andropogoneae</taxon>
        <taxon>Saccharinae</taxon>
        <taxon>Miscanthus</taxon>
    </lineage>
</organism>
<reference evidence="2" key="1">
    <citation type="submission" date="2020-10" db="EMBL/GenBank/DDBJ databases">
        <authorList>
            <person name="Han B."/>
            <person name="Lu T."/>
            <person name="Zhao Q."/>
            <person name="Huang X."/>
            <person name="Zhao Y."/>
        </authorList>
    </citation>
    <scope>NUCLEOTIDE SEQUENCE</scope>
</reference>
<keyword evidence="3" id="KW-1185">Reference proteome</keyword>
<evidence type="ECO:0000313" key="3">
    <source>
        <dbReference type="Proteomes" id="UP000604825"/>
    </source>
</evidence>
<evidence type="ECO:0000313" key="2">
    <source>
        <dbReference type="EMBL" id="CAD6332634.1"/>
    </source>
</evidence>
<proteinExistence type="predicted"/>
<feature type="region of interest" description="Disordered" evidence="1">
    <location>
        <begin position="35"/>
        <end position="60"/>
    </location>
</feature>
<gene>
    <name evidence="2" type="ORF">NCGR_LOCUS56732</name>
</gene>
<comment type="caution">
    <text evidence="2">The sequence shown here is derived from an EMBL/GenBank/DDBJ whole genome shotgun (WGS) entry which is preliminary data.</text>
</comment>
<accession>A0A811RUR8</accession>
<dbReference type="EMBL" id="CAJGYO010000017">
    <property type="protein sequence ID" value="CAD6332634.1"/>
    <property type="molecule type" value="Genomic_DNA"/>
</dbReference>
<evidence type="ECO:0000256" key="1">
    <source>
        <dbReference type="SAM" id="MobiDB-lite"/>
    </source>
</evidence>
<protein>
    <submittedName>
        <fullName evidence="2">Uncharacterized protein</fullName>
    </submittedName>
</protein>
<name>A0A811RUR8_9POAL</name>
<dbReference type="Proteomes" id="UP000604825">
    <property type="component" value="Unassembled WGS sequence"/>
</dbReference>
<dbReference type="AlphaFoldDB" id="A0A811RUR8"/>